<keyword evidence="2 5" id="KW-0812">Transmembrane</keyword>
<protein>
    <recommendedName>
        <fullName evidence="6">RETREG1-3/ARL6IP-like N-terminal reticulon-homology domain-containing protein</fullName>
    </recommendedName>
</protein>
<evidence type="ECO:0000256" key="5">
    <source>
        <dbReference type="SAM" id="Phobius"/>
    </source>
</evidence>
<feature type="transmembrane region" description="Helical" evidence="5">
    <location>
        <begin position="140"/>
        <end position="161"/>
    </location>
</feature>
<organism evidence="7 8">
    <name type="scientific">Dibothriocephalus latus</name>
    <name type="common">Fish tapeworm</name>
    <name type="synonym">Diphyllobothrium latum</name>
    <dbReference type="NCBI Taxonomy" id="60516"/>
    <lineage>
        <taxon>Eukaryota</taxon>
        <taxon>Metazoa</taxon>
        <taxon>Spiralia</taxon>
        <taxon>Lophotrochozoa</taxon>
        <taxon>Platyhelminthes</taxon>
        <taxon>Cestoda</taxon>
        <taxon>Eucestoda</taxon>
        <taxon>Diphyllobothriidea</taxon>
        <taxon>Diphyllobothriidae</taxon>
        <taxon>Dibothriocephalus</taxon>
    </lineage>
</organism>
<dbReference type="InterPro" id="IPR057282">
    <property type="entry name" value="RETREG1-3-like_RHD"/>
</dbReference>
<keyword evidence="3 5" id="KW-1133">Transmembrane helix</keyword>
<dbReference type="PANTHER" id="PTHR20952">
    <property type="entry name" value="ADP-RIBOSYLATION-LIKE FACTOR 6-INTERACTING PROTEIN"/>
    <property type="match status" value="1"/>
</dbReference>
<evidence type="ECO:0000256" key="1">
    <source>
        <dbReference type="ARBA" id="ARBA00004141"/>
    </source>
</evidence>
<gene>
    <name evidence="7" type="ORF">DILT_LOCUS8319</name>
</gene>
<evidence type="ECO:0000256" key="4">
    <source>
        <dbReference type="ARBA" id="ARBA00023136"/>
    </source>
</evidence>
<feature type="transmembrane region" description="Helical" evidence="5">
    <location>
        <begin position="59"/>
        <end position="75"/>
    </location>
</feature>
<dbReference type="PANTHER" id="PTHR20952:SF0">
    <property type="entry name" value="ADP-RIBOSYLATION FACTOR-LIKE PROTEIN 6-INTERACTING PROTEIN 1"/>
    <property type="match status" value="1"/>
</dbReference>
<evidence type="ECO:0000313" key="8">
    <source>
        <dbReference type="Proteomes" id="UP000281553"/>
    </source>
</evidence>
<comment type="subcellular location">
    <subcellularLocation>
        <location evidence="1">Membrane</location>
        <topology evidence="1">Multi-pass membrane protein</topology>
    </subcellularLocation>
</comment>
<proteinExistence type="predicted"/>
<dbReference type="AlphaFoldDB" id="A0A3P7LR81"/>
<keyword evidence="4 5" id="KW-0472">Membrane</keyword>
<dbReference type="Pfam" id="PF24456">
    <property type="entry name" value="RHD_RETREG1-3"/>
    <property type="match status" value="1"/>
</dbReference>
<dbReference type="OrthoDB" id="6242479at2759"/>
<feature type="transmembrane region" description="Helical" evidence="5">
    <location>
        <begin position="35"/>
        <end position="54"/>
    </location>
</feature>
<feature type="non-terminal residue" evidence="7">
    <location>
        <position position="219"/>
    </location>
</feature>
<evidence type="ECO:0000256" key="2">
    <source>
        <dbReference type="ARBA" id="ARBA00022692"/>
    </source>
</evidence>
<feature type="transmembrane region" description="Helical" evidence="5">
    <location>
        <begin position="167"/>
        <end position="190"/>
    </location>
</feature>
<dbReference type="GO" id="GO:0016020">
    <property type="term" value="C:membrane"/>
    <property type="evidence" value="ECO:0007669"/>
    <property type="project" value="UniProtKB-SubCell"/>
</dbReference>
<dbReference type="GO" id="GO:0005783">
    <property type="term" value="C:endoplasmic reticulum"/>
    <property type="evidence" value="ECO:0007669"/>
    <property type="project" value="UniProtKB-ARBA"/>
</dbReference>
<evidence type="ECO:0000256" key="3">
    <source>
        <dbReference type="ARBA" id="ARBA00022989"/>
    </source>
</evidence>
<dbReference type="Proteomes" id="UP000281553">
    <property type="component" value="Unassembled WGS sequence"/>
</dbReference>
<dbReference type="EMBL" id="UYRU01054026">
    <property type="protein sequence ID" value="VDN12488.1"/>
    <property type="molecule type" value="Genomic_DNA"/>
</dbReference>
<dbReference type="InterPro" id="IPR052114">
    <property type="entry name" value="ER_autophagy_membrane_reg"/>
</dbReference>
<feature type="domain" description="RETREG1-3/ARL6IP-like N-terminal reticulon-homology" evidence="6">
    <location>
        <begin position="18"/>
        <end position="201"/>
    </location>
</feature>
<keyword evidence="8" id="KW-1185">Reference proteome</keyword>
<sequence>MPTGDRFYDDALAIVSVWEGFLLRLELLLIWKQPVFSLLFALFVHTTFWCVYLFNLNRIFVVTLLLCTLVIADLGKNRFWPLLEDLISRISGVNFAREIQVAVAKGEIWSKEQLASRCAWMFHLCVSALNTIVPKRSSHPFIFLLVSLCLGASFIWLGSLINEAQVTYLLLNLILAYPGLHYYAVFSLIWHYLKPFFDRLEAEFDRGQIESPSERDREE</sequence>
<reference evidence="7 8" key="1">
    <citation type="submission" date="2018-11" db="EMBL/GenBank/DDBJ databases">
        <authorList>
            <consortium name="Pathogen Informatics"/>
        </authorList>
    </citation>
    <scope>NUCLEOTIDE SEQUENCE [LARGE SCALE GENOMIC DNA]</scope>
</reference>
<evidence type="ECO:0000313" key="7">
    <source>
        <dbReference type="EMBL" id="VDN12488.1"/>
    </source>
</evidence>
<accession>A0A3P7LR81</accession>
<name>A0A3P7LR81_DIBLA</name>
<evidence type="ECO:0000259" key="6">
    <source>
        <dbReference type="Pfam" id="PF24456"/>
    </source>
</evidence>